<accession>A0A1G6Q0T6</accession>
<feature type="transmembrane region" description="Helical" evidence="1">
    <location>
        <begin position="20"/>
        <end position="40"/>
    </location>
</feature>
<protein>
    <submittedName>
        <fullName evidence="2">Uncharacterized protein</fullName>
    </submittedName>
</protein>
<reference evidence="2 3" key="1">
    <citation type="submission" date="2016-09" db="EMBL/GenBank/DDBJ databases">
        <authorList>
            <person name="Capua I."/>
            <person name="De Benedictis P."/>
            <person name="Joannis T."/>
            <person name="Lombin L.H."/>
            <person name="Cattoli G."/>
        </authorList>
    </citation>
    <scope>NUCLEOTIDE SEQUENCE [LARGE SCALE GENOMIC DNA]</scope>
    <source>
        <strain evidence="2 3">A7P-90m</strain>
    </source>
</reference>
<evidence type="ECO:0000256" key="1">
    <source>
        <dbReference type="SAM" id="Phobius"/>
    </source>
</evidence>
<dbReference type="AlphaFoldDB" id="A0A1G6Q0T6"/>
<keyword evidence="3" id="KW-1185">Reference proteome</keyword>
<gene>
    <name evidence="2" type="ORF">SAMN05216323_105621</name>
</gene>
<sequence length="152" mass="17171">MSISTRVACNGKGRNENKEAYLFVIFILTIILFCILIVGCKKEELPEKLPELTIVGANTFGCMINNEIYIPEHRKVTFALNPIIIEYPIPPEYYFAVYTNRITNNSDTINNAAISFNANNINKPGRYVINYGKVKYNGAYYNNSSVITSVNI</sequence>
<dbReference type="Proteomes" id="UP000199452">
    <property type="component" value="Unassembled WGS sequence"/>
</dbReference>
<name>A0A1G6Q0T6_9BACT</name>
<evidence type="ECO:0000313" key="3">
    <source>
        <dbReference type="Proteomes" id="UP000199452"/>
    </source>
</evidence>
<keyword evidence="1" id="KW-0812">Transmembrane</keyword>
<dbReference type="RefSeq" id="WP_092439777.1">
    <property type="nucleotide sequence ID" value="NZ_FMYP01000056.1"/>
</dbReference>
<proteinExistence type="predicted"/>
<organism evidence="2 3">
    <name type="scientific">Williamwhitmania taraxaci</name>
    <dbReference type="NCBI Taxonomy" id="1640674"/>
    <lineage>
        <taxon>Bacteria</taxon>
        <taxon>Pseudomonadati</taxon>
        <taxon>Bacteroidota</taxon>
        <taxon>Bacteroidia</taxon>
        <taxon>Bacteroidales</taxon>
        <taxon>Williamwhitmaniaceae</taxon>
        <taxon>Williamwhitmania</taxon>
    </lineage>
</organism>
<dbReference type="EMBL" id="FMYP01000056">
    <property type="protein sequence ID" value="SDC85534.1"/>
    <property type="molecule type" value="Genomic_DNA"/>
</dbReference>
<keyword evidence="1" id="KW-1133">Transmembrane helix</keyword>
<evidence type="ECO:0000313" key="2">
    <source>
        <dbReference type="EMBL" id="SDC85534.1"/>
    </source>
</evidence>
<keyword evidence="1" id="KW-0472">Membrane</keyword>
<dbReference type="STRING" id="1640674.SAMN05216323_105621"/>